<evidence type="ECO:0000313" key="3">
    <source>
        <dbReference type="WBParaSite" id="MhA1_Contig2085.frz3.gene10"/>
    </source>
</evidence>
<dbReference type="Proteomes" id="UP000095281">
    <property type="component" value="Unplaced"/>
</dbReference>
<name>A0A1I8BEC9_MELHA</name>
<feature type="region of interest" description="Disordered" evidence="1">
    <location>
        <begin position="91"/>
        <end position="125"/>
    </location>
</feature>
<protein>
    <submittedName>
        <fullName evidence="3">Signal recognition particle subunit SRP72</fullName>
    </submittedName>
</protein>
<proteinExistence type="predicted"/>
<keyword evidence="2" id="KW-1185">Reference proteome</keyword>
<dbReference type="AlphaFoldDB" id="A0A1I8BEC9"/>
<organism evidence="2 3">
    <name type="scientific">Meloidogyne hapla</name>
    <name type="common">Root-knot nematode worm</name>
    <dbReference type="NCBI Taxonomy" id="6305"/>
    <lineage>
        <taxon>Eukaryota</taxon>
        <taxon>Metazoa</taxon>
        <taxon>Ecdysozoa</taxon>
        <taxon>Nematoda</taxon>
        <taxon>Chromadorea</taxon>
        <taxon>Rhabditida</taxon>
        <taxon>Tylenchina</taxon>
        <taxon>Tylenchomorpha</taxon>
        <taxon>Tylenchoidea</taxon>
        <taxon>Meloidogynidae</taxon>
        <taxon>Meloidogyninae</taxon>
        <taxon>Meloidogyne</taxon>
    </lineage>
</organism>
<evidence type="ECO:0000313" key="2">
    <source>
        <dbReference type="Proteomes" id="UP000095281"/>
    </source>
</evidence>
<dbReference type="WBParaSite" id="MhA1_Contig2085.frz3.gene10">
    <property type="protein sequence ID" value="MhA1_Contig2085.frz3.gene10"/>
    <property type="gene ID" value="MhA1_Contig2085.frz3.gene10"/>
</dbReference>
<accession>A0A1I8BEC9</accession>
<evidence type="ECO:0000256" key="1">
    <source>
        <dbReference type="SAM" id="MobiDB-lite"/>
    </source>
</evidence>
<reference evidence="3" key="1">
    <citation type="submission" date="2016-11" db="UniProtKB">
        <authorList>
            <consortium name="WormBaseParasite"/>
        </authorList>
    </citation>
    <scope>IDENTIFICATION</scope>
</reference>
<sequence length="150" mass="16756">MNYSSNELDTRKAHCCLLRAMNSTTDENRLTCVREGQRWLKKAEQRGELGLYGLVIKCYQKLKNKNLAREQYNLLVRMERCLELDEATLAPSEVSSKKKGGKGKAASVGGGGEGNSLPPPSTSPSPSGPFKWTLILCMIQFWLCVLELFQ</sequence>